<organism evidence="5 6">
    <name type="scientific">Ancrocorticia populi</name>
    <dbReference type="NCBI Taxonomy" id="2175228"/>
    <lineage>
        <taxon>Bacteria</taxon>
        <taxon>Bacillati</taxon>
        <taxon>Actinomycetota</taxon>
        <taxon>Actinomycetes</taxon>
        <taxon>Actinomycetales</taxon>
        <taxon>Actinomycetaceae</taxon>
        <taxon>Ancrocorticia</taxon>
    </lineage>
</organism>
<sequence>MRNKKSRLGAVAAVASTVCLTLAACGGGDSDATDGSDNGDSAAIAQEAWESEAPVTISVSDLPPTSKPEIREARLALIEDFEDKYPYITVEPEEVTWAADTFPTMLASDTVPTVMNLPFTEMQPMIQREQAADVTDYVALDEALGESNESLVELATGPDDRQYGVPMDAYTMGLYYNRSLFEEVGLDPDAPPQTWDEVREAATKINDGTDAQGFIFMTSDNTGGWVFTPIVNGFGGETVSEDGTTATLDDPAVKEALQFYHDVRWEDNSAGSNFLVAFDDANQLFGAGQAGMYIAPGNQFNNIVTNLGMDVDEIGLAPLPQDSDGIGTLAGGTHGMINPKASPEEIAAAVKYLSFYKFQQYTDEEYAVTSAEAQAADGSLVGNPAVPLVSNELVDQWLTWIDDDINVPRDHFDAYIASVTPGDPDELPLIQEPRLAAQQIYAIEDTIIQTVLTDEGADIDALIADANDQAQAAIDEAASE</sequence>
<gene>
    <name evidence="5" type="ORF">DD236_06890</name>
</gene>
<dbReference type="Proteomes" id="UP000245283">
    <property type="component" value="Unassembled WGS sequence"/>
</dbReference>
<dbReference type="Pfam" id="PF01547">
    <property type="entry name" value="SBP_bac_1"/>
    <property type="match status" value="1"/>
</dbReference>
<dbReference type="SUPFAM" id="SSF53850">
    <property type="entry name" value="Periplasmic binding protein-like II"/>
    <property type="match status" value="1"/>
</dbReference>
<dbReference type="RefSeq" id="WP_109093642.1">
    <property type="nucleotide sequence ID" value="NZ_QETB01000003.1"/>
</dbReference>
<proteinExistence type="inferred from homology"/>
<feature type="signal peptide" evidence="4">
    <location>
        <begin position="1"/>
        <end position="23"/>
    </location>
</feature>
<keyword evidence="3 4" id="KW-0732">Signal</keyword>
<dbReference type="PANTHER" id="PTHR43649">
    <property type="entry name" value="ARABINOSE-BINDING PROTEIN-RELATED"/>
    <property type="match status" value="1"/>
</dbReference>
<name>A0A2V1K6G4_9ACTO</name>
<dbReference type="PANTHER" id="PTHR43649:SF16">
    <property type="entry name" value="SUGAR-BINDING LIPOPROTEIN"/>
    <property type="match status" value="1"/>
</dbReference>
<keyword evidence="6" id="KW-1185">Reference proteome</keyword>
<evidence type="ECO:0000256" key="2">
    <source>
        <dbReference type="ARBA" id="ARBA00022448"/>
    </source>
</evidence>
<feature type="chain" id="PRO_5039693570" evidence="4">
    <location>
        <begin position="24"/>
        <end position="480"/>
    </location>
</feature>
<dbReference type="AlphaFoldDB" id="A0A2V1K6G4"/>
<evidence type="ECO:0000256" key="1">
    <source>
        <dbReference type="ARBA" id="ARBA00008520"/>
    </source>
</evidence>
<dbReference type="PROSITE" id="PS01037">
    <property type="entry name" value="SBP_BACTERIAL_1"/>
    <property type="match status" value="1"/>
</dbReference>
<dbReference type="Gene3D" id="3.40.190.10">
    <property type="entry name" value="Periplasmic binding protein-like II"/>
    <property type="match status" value="1"/>
</dbReference>
<dbReference type="InterPro" id="IPR050490">
    <property type="entry name" value="Bact_solute-bd_prot1"/>
</dbReference>
<dbReference type="InterPro" id="IPR006059">
    <property type="entry name" value="SBP"/>
</dbReference>
<reference evidence="6" key="1">
    <citation type="submission" date="2018-05" db="EMBL/GenBank/DDBJ databases">
        <authorList>
            <person name="Li Y."/>
        </authorList>
    </citation>
    <scope>NUCLEOTIDE SEQUENCE [LARGE SCALE GENOMIC DNA]</scope>
    <source>
        <strain evidence="6">sk1b4</strain>
    </source>
</reference>
<comment type="caution">
    <text evidence="5">The sequence shown here is derived from an EMBL/GenBank/DDBJ whole genome shotgun (WGS) entry which is preliminary data.</text>
</comment>
<evidence type="ECO:0000313" key="6">
    <source>
        <dbReference type="Proteomes" id="UP000245283"/>
    </source>
</evidence>
<dbReference type="GO" id="GO:0055085">
    <property type="term" value="P:transmembrane transport"/>
    <property type="evidence" value="ECO:0007669"/>
    <property type="project" value="InterPro"/>
</dbReference>
<keyword evidence="2" id="KW-0813">Transport</keyword>
<evidence type="ECO:0000256" key="3">
    <source>
        <dbReference type="ARBA" id="ARBA00022729"/>
    </source>
</evidence>
<evidence type="ECO:0000313" key="5">
    <source>
        <dbReference type="EMBL" id="PWF26569.1"/>
    </source>
</evidence>
<dbReference type="PROSITE" id="PS51257">
    <property type="entry name" value="PROKAR_LIPOPROTEIN"/>
    <property type="match status" value="1"/>
</dbReference>
<dbReference type="OrthoDB" id="4289620at2"/>
<dbReference type="InterPro" id="IPR006061">
    <property type="entry name" value="SBP_1_CS"/>
</dbReference>
<evidence type="ECO:0000256" key="4">
    <source>
        <dbReference type="SAM" id="SignalP"/>
    </source>
</evidence>
<comment type="similarity">
    <text evidence="1">Belongs to the bacterial solute-binding protein 1 family.</text>
</comment>
<accession>A0A2V1K6G4</accession>
<dbReference type="EMBL" id="QETB01000003">
    <property type="protein sequence ID" value="PWF26569.1"/>
    <property type="molecule type" value="Genomic_DNA"/>
</dbReference>
<protein>
    <submittedName>
        <fullName evidence="5">Sugar ABC transporter substrate-binding protein</fullName>
    </submittedName>
</protein>